<dbReference type="InterPro" id="IPR002477">
    <property type="entry name" value="Peptidoglycan-bd-like"/>
</dbReference>
<gene>
    <name evidence="5" type="ORF">J2T07_002516</name>
</gene>
<evidence type="ECO:0000313" key="5">
    <source>
        <dbReference type="EMBL" id="MDQ0010326.1"/>
    </source>
</evidence>
<dbReference type="InterPro" id="IPR000726">
    <property type="entry name" value="Glyco_hydro_19_cat"/>
</dbReference>
<comment type="caution">
    <text evidence="5">The sequence shown here is derived from an EMBL/GenBank/DDBJ whole genome shotgun (WGS) entry which is preliminary data.</text>
</comment>
<accession>A0ABT9T137</accession>
<dbReference type="InterPro" id="IPR052354">
    <property type="entry name" value="Cell_Wall_Dynamics_Protein"/>
</dbReference>
<dbReference type="SUPFAM" id="SSF53955">
    <property type="entry name" value="Lysozyme-like"/>
    <property type="match status" value="1"/>
</dbReference>
<feature type="region of interest" description="Disordered" evidence="1">
    <location>
        <begin position="199"/>
        <end position="229"/>
    </location>
</feature>
<dbReference type="SUPFAM" id="SSF47090">
    <property type="entry name" value="PGBD-like"/>
    <property type="match status" value="1"/>
</dbReference>
<dbReference type="Pfam" id="PF01471">
    <property type="entry name" value="PG_binding_1"/>
    <property type="match status" value="1"/>
</dbReference>
<dbReference type="Pfam" id="PF00182">
    <property type="entry name" value="Glyco_hydro_19"/>
    <property type="match status" value="1"/>
</dbReference>
<dbReference type="RefSeq" id="WP_306850420.1">
    <property type="nucleotide sequence ID" value="NZ_JAUSSK010000003.1"/>
</dbReference>
<reference evidence="5 6" key="1">
    <citation type="submission" date="2023-07" db="EMBL/GenBank/DDBJ databases">
        <title>Sorghum-associated microbial communities from plants grown in Nebraska, USA.</title>
        <authorList>
            <person name="Schachtman D."/>
        </authorList>
    </citation>
    <scope>NUCLEOTIDE SEQUENCE [LARGE SCALE GENOMIC DNA]</scope>
    <source>
        <strain evidence="5 6">CC60</strain>
    </source>
</reference>
<dbReference type="InterPro" id="IPR036366">
    <property type="entry name" value="PGBDSf"/>
</dbReference>
<feature type="compositionally biased region" description="Low complexity" evidence="1">
    <location>
        <begin position="310"/>
        <end position="320"/>
    </location>
</feature>
<evidence type="ECO:0000313" key="6">
    <source>
        <dbReference type="Proteomes" id="UP001237737"/>
    </source>
</evidence>
<feature type="domain" description="Glycoside hydrolase family 19 catalytic" evidence="2">
    <location>
        <begin position="99"/>
        <end position="150"/>
    </location>
</feature>
<feature type="compositionally biased region" description="Low complexity" evidence="1">
    <location>
        <begin position="414"/>
        <end position="425"/>
    </location>
</feature>
<protein>
    <submittedName>
        <fullName evidence="5">Chitinase</fullName>
    </submittedName>
</protein>
<dbReference type="PANTHER" id="PTHR34408">
    <property type="entry name" value="FAMILY PROTEIN, PUTATIVE-RELATED"/>
    <property type="match status" value="1"/>
</dbReference>
<keyword evidence="6" id="KW-1185">Reference proteome</keyword>
<feature type="region of interest" description="Disordered" evidence="1">
    <location>
        <begin position="413"/>
        <end position="447"/>
    </location>
</feature>
<dbReference type="PANTHER" id="PTHR34408:SF1">
    <property type="entry name" value="GLYCOSYL HYDROLASE FAMILY 19 DOMAIN-CONTAINING PROTEIN HI_1415"/>
    <property type="match status" value="1"/>
</dbReference>
<feature type="compositionally biased region" description="Basic residues" evidence="1">
    <location>
        <begin position="299"/>
        <end position="309"/>
    </location>
</feature>
<feature type="domain" description="X-Tfes XVIPCD" evidence="4">
    <location>
        <begin position="322"/>
        <end position="420"/>
    </location>
</feature>
<dbReference type="Gene3D" id="1.10.101.10">
    <property type="entry name" value="PGBD-like superfamily/PGBD"/>
    <property type="match status" value="1"/>
</dbReference>
<evidence type="ECO:0000259" key="4">
    <source>
        <dbReference type="Pfam" id="PF20410"/>
    </source>
</evidence>
<evidence type="ECO:0000259" key="3">
    <source>
        <dbReference type="Pfam" id="PF01471"/>
    </source>
</evidence>
<dbReference type="Gene3D" id="1.10.530.10">
    <property type="match status" value="1"/>
</dbReference>
<dbReference type="InterPro" id="IPR036365">
    <property type="entry name" value="PGBD-like_sf"/>
</dbReference>
<dbReference type="Pfam" id="PF20410">
    <property type="entry name" value="X-Tfes_XVIPCD"/>
    <property type="match status" value="1"/>
</dbReference>
<organism evidence="5 6">
    <name type="scientific">Luteibacter jiangsuensis</name>
    <dbReference type="NCBI Taxonomy" id="637577"/>
    <lineage>
        <taxon>Bacteria</taxon>
        <taxon>Pseudomonadati</taxon>
        <taxon>Pseudomonadota</taxon>
        <taxon>Gammaproteobacteria</taxon>
        <taxon>Lysobacterales</taxon>
        <taxon>Rhodanobacteraceae</taxon>
        <taxon>Luteibacter</taxon>
    </lineage>
</organism>
<proteinExistence type="predicted"/>
<feature type="region of interest" description="Disordered" evidence="1">
    <location>
        <begin position="298"/>
        <end position="325"/>
    </location>
</feature>
<feature type="domain" description="Peptidoglycan binding-like" evidence="3">
    <location>
        <begin position="228"/>
        <end position="288"/>
    </location>
</feature>
<evidence type="ECO:0000259" key="2">
    <source>
        <dbReference type="Pfam" id="PF00182"/>
    </source>
</evidence>
<sequence length="447" mass="49215">MAIDRETQLLAAAAAAGITRPRELANFMAQVSHESNGLNRLEEGFRYTRNISQIPVQSAWREGPDVLETARIGALQGRPEKLAELMYGGRNGNERPGEGYLYRGRGYMQLTGKDNYRAAGDALDLDLVKHPELAAEPTNAARIAVWYWQNRVPETAREDVKAATRAINGRYNGLDDRQERFVAWERRLTPEVMERLAKSHADAPTPASGTPARVHHGTSAPLKEGSDGDDVRRLQANLSSLGYKDAVGRPLKVDGDYGPSTKVAVKAFQRDAGIKVDGIVGRDTIDAIEHAQDLIEAGRRHRHHHHHPHGPGQPSHPAPALNHTSHPDHALFRQARDAVHRLDTEHRREPDQRSENLAAALTVAARHQGMNRIDHVALSEDAARTYAVQGDVHSPHKQVVEVATQQAIATPVEQSAQALARQAAQTEHEQRQAQQASQHTPPSPSPL</sequence>
<dbReference type="Proteomes" id="UP001237737">
    <property type="component" value="Unassembled WGS sequence"/>
</dbReference>
<dbReference type="EMBL" id="JAUSSK010000003">
    <property type="protein sequence ID" value="MDQ0010326.1"/>
    <property type="molecule type" value="Genomic_DNA"/>
</dbReference>
<name>A0ABT9T137_9GAMM</name>
<evidence type="ECO:0000256" key="1">
    <source>
        <dbReference type="SAM" id="MobiDB-lite"/>
    </source>
</evidence>
<dbReference type="InterPro" id="IPR023346">
    <property type="entry name" value="Lysozyme-like_dom_sf"/>
</dbReference>
<dbReference type="InterPro" id="IPR046519">
    <property type="entry name" value="X-Tfes_XVIPCD"/>
</dbReference>